<dbReference type="EMBL" id="OC918256">
    <property type="protein sequence ID" value="CAD7649030.1"/>
    <property type="molecule type" value="Genomic_DNA"/>
</dbReference>
<name>A0A7R9LYM4_9ACAR</name>
<dbReference type="PANTHER" id="PTHR12277">
    <property type="entry name" value="ALPHA/BETA HYDROLASE DOMAIN-CONTAINING PROTEIN"/>
    <property type="match status" value="1"/>
</dbReference>
<dbReference type="GO" id="GO:0006660">
    <property type="term" value="P:phosphatidylserine catabolic process"/>
    <property type="evidence" value="ECO:0007669"/>
    <property type="project" value="TreeGrafter"/>
</dbReference>
<dbReference type="AlphaFoldDB" id="A0A7R9LYM4"/>
<sequence>MKSEVRQRTRDTPKNPNDGPLDGHHNDKKHSAKRSPKLGSNACVKSGVKNILKWGLIVLMVVSVIVFILSPIVFRYSLTIRRLLVFMNYINIPLFKNLSDPINEFDMNCTQNIYLTNEDVNQTIRLGVWHILPKSRNDECLEGKHLVDPSVAFNDNRPVFLYLHGNGGARGGHHRRQLYEVLTTSSQLDAHVVTFDYRGYGDSTNVWPTADGLRSDANTVYYWLLNQTHIHKNRVIVWGHSLGTAVSVRFLSQLPVADNPRALVLEAPFTSIGEALKWHPFSIIYRNYFPFFDTFFVDPIVNSDVTNFDSTSALNRIQIPLLILHAQDDGIVPFHLGHKLYEQSLRDQPKSCKRAQMIAFNGQYGYGHKYIFKDLQLPQIIHNFIASNE</sequence>
<feature type="region of interest" description="Disordered" evidence="1">
    <location>
        <begin position="1"/>
        <end position="38"/>
    </location>
</feature>
<keyword evidence="2" id="KW-0472">Membrane</keyword>
<dbReference type="Gene3D" id="3.40.50.1820">
    <property type="entry name" value="alpha/beta hydrolase"/>
    <property type="match status" value="1"/>
</dbReference>
<dbReference type="GO" id="GO:0047372">
    <property type="term" value="F:monoacylglycerol lipase activity"/>
    <property type="evidence" value="ECO:0007669"/>
    <property type="project" value="TreeGrafter"/>
</dbReference>
<dbReference type="PANTHER" id="PTHR12277:SF194">
    <property type="entry name" value="FI04476P"/>
    <property type="match status" value="1"/>
</dbReference>
<keyword evidence="2" id="KW-0812">Transmembrane</keyword>
<proteinExistence type="predicted"/>
<dbReference type="Proteomes" id="UP000728032">
    <property type="component" value="Unassembled WGS sequence"/>
</dbReference>
<gene>
    <name evidence="4" type="ORF">ONB1V03_LOCUS7058</name>
</gene>
<accession>A0A7R9LYM4</accession>
<feature type="compositionally biased region" description="Basic residues" evidence="1">
    <location>
        <begin position="26"/>
        <end position="36"/>
    </location>
</feature>
<protein>
    <recommendedName>
        <fullName evidence="3">AB hydrolase-1 domain-containing protein</fullName>
    </recommendedName>
</protein>
<dbReference type="Pfam" id="PF00561">
    <property type="entry name" value="Abhydrolase_1"/>
    <property type="match status" value="1"/>
</dbReference>
<dbReference type="InterPro" id="IPR029058">
    <property type="entry name" value="AB_hydrolase_fold"/>
</dbReference>
<dbReference type="GO" id="GO:0004622">
    <property type="term" value="F:phosphatidylcholine lysophospholipase activity"/>
    <property type="evidence" value="ECO:0007669"/>
    <property type="project" value="TreeGrafter"/>
</dbReference>
<dbReference type="SUPFAM" id="SSF53474">
    <property type="entry name" value="alpha/beta-Hydrolases"/>
    <property type="match status" value="1"/>
</dbReference>
<feature type="domain" description="AB hydrolase-1" evidence="3">
    <location>
        <begin position="158"/>
        <end position="296"/>
    </location>
</feature>
<dbReference type="EMBL" id="CAJPVJ010003431">
    <property type="protein sequence ID" value="CAG2167555.1"/>
    <property type="molecule type" value="Genomic_DNA"/>
</dbReference>
<dbReference type="GO" id="GO:0052651">
    <property type="term" value="P:monoacylglycerol catabolic process"/>
    <property type="evidence" value="ECO:0007669"/>
    <property type="project" value="TreeGrafter"/>
</dbReference>
<feature type="compositionally biased region" description="Basic and acidic residues" evidence="1">
    <location>
        <begin position="1"/>
        <end position="13"/>
    </location>
</feature>
<dbReference type="OrthoDB" id="10249433at2759"/>
<evidence type="ECO:0000256" key="2">
    <source>
        <dbReference type="SAM" id="Phobius"/>
    </source>
</evidence>
<keyword evidence="2" id="KW-1133">Transmembrane helix</keyword>
<dbReference type="GO" id="GO:0005789">
    <property type="term" value="C:endoplasmic reticulum membrane"/>
    <property type="evidence" value="ECO:0007669"/>
    <property type="project" value="TreeGrafter"/>
</dbReference>
<reference evidence="4" key="1">
    <citation type="submission" date="2020-11" db="EMBL/GenBank/DDBJ databases">
        <authorList>
            <person name="Tran Van P."/>
        </authorList>
    </citation>
    <scope>NUCLEOTIDE SEQUENCE</scope>
</reference>
<evidence type="ECO:0000313" key="5">
    <source>
        <dbReference type="Proteomes" id="UP000728032"/>
    </source>
</evidence>
<evidence type="ECO:0000256" key="1">
    <source>
        <dbReference type="SAM" id="MobiDB-lite"/>
    </source>
</evidence>
<dbReference type="InterPro" id="IPR000073">
    <property type="entry name" value="AB_hydrolase_1"/>
</dbReference>
<evidence type="ECO:0000313" key="4">
    <source>
        <dbReference type="EMBL" id="CAD7649030.1"/>
    </source>
</evidence>
<keyword evidence="5" id="KW-1185">Reference proteome</keyword>
<organism evidence="4">
    <name type="scientific">Oppiella nova</name>
    <dbReference type="NCBI Taxonomy" id="334625"/>
    <lineage>
        <taxon>Eukaryota</taxon>
        <taxon>Metazoa</taxon>
        <taxon>Ecdysozoa</taxon>
        <taxon>Arthropoda</taxon>
        <taxon>Chelicerata</taxon>
        <taxon>Arachnida</taxon>
        <taxon>Acari</taxon>
        <taxon>Acariformes</taxon>
        <taxon>Sarcoptiformes</taxon>
        <taxon>Oribatida</taxon>
        <taxon>Brachypylina</taxon>
        <taxon>Oppioidea</taxon>
        <taxon>Oppiidae</taxon>
        <taxon>Oppiella</taxon>
    </lineage>
</organism>
<evidence type="ECO:0000259" key="3">
    <source>
        <dbReference type="Pfam" id="PF00561"/>
    </source>
</evidence>
<feature type="transmembrane region" description="Helical" evidence="2">
    <location>
        <begin position="54"/>
        <end position="74"/>
    </location>
</feature>